<feature type="compositionally biased region" description="Pro residues" evidence="1">
    <location>
        <begin position="43"/>
        <end position="54"/>
    </location>
</feature>
<feature type="non-terminal residue" evidence="2">
    <location>
        <position position="1"/>
    </location>
</feature>
<organism evidence="2 3">
    <name type="scientific">Lymnaea stagnalis</name>
    <name type="common">Great pond snail</name>
    <name type="synonym">Helix stagnalis</name>
    <dbReference type="NCBI Taxonomy" id="6523"/>
    <lineage>
        <taxon>Eukaryota</taxon>
        <taxon>Metazoa</taxon>
        <taxon>Spiralia</taxon>
        <taxon>Lophotrochozoa</taxon>
        <taxon>Mollusca</taxon>
        <taxon>Gastropoda</taxon>
        <taxon>Heterobranchia</taxon>
        <taxon>Euthyneura</taxon>
        <taxon>Panpulmonata</taxon>
        <taxon>Hygrophila</taxon>
        <taxon>Lymnaeoidea</taxon>
        <taxon>Lymnaeidae</taxon>
        <taxon>Lymnaea</taxon>
    </lineage>
</organism>
<reference evidence="2 3" key="1">
    <citation type="submission" date="2024-04" db="EMBL/GenBank/DDBJ databases">
        <authorList>
            <consortium name="Genoscope - CEA"/>
            <person name="William W."/>
        </authorList>
    </citation>
    <scope>NUCLEOTIDE SEQUENCE [LARGE SCALE GENOMIC DNA]</scope>
</reference>
<gene>
    <name evidence="2" type="ORF">GSLYS_00005117001</name>
</gene>
<dbReference type="EMBL" id="CAXITT010000079">
    <property type="protein sequence ID" value="CAL1530992.1"/>
    <property type="molecule type" value="Genomic_DNA"/>
</dbReference>
<evidence type="ECO:0000313" key="3">
    <source>
        <dbReference type="Proteomes" id="UP001497497"/>
    </source>
</evidence>
<proteinExistence type="predicted"/>
<dbReference type="Proteomes" id="UP001497497">
    <property type="component" value="Unassembled WGS sequence"/>
</dbReference>
<feature type="compositionally biased region" description="Basic and acidic residues" evidence="1">
    <location>
        <begin position="1"/>
        <end position="11"/>
    </location>
</feature>
<evidence type="ECO:0000313" key="2">
    <source>
        <dbReference type="EMBL" id="CAL1530992.1"/>
    </source>
</evidence>
<feature type="non-terminal residue" evidence="2">
    <location>
        <position position="114"/>
    </location>
</feature>
<name>A0AAV2HB39_LYMST</name>
<protein>
    <submittedName>
        <fullName evidence="2">Uncharacterized protein</fullName>
    </submittedName>
</protein>
<feature type="region of interest" description="Disordered" evidence="1">
    <location>
        <begin position="1"/>
        <end position="57"/>
    </location>
</feature>
<accession>A0AAV2HB39</accession>
<comment type="caution">
    <text evidence="2">The sequence shown here is derived from an EMBL/GenBank/DDBJ whole genome shotgun (WGS) entry which is preliminary data.</text>
</comment>
<evidence type="ECO:0000256" key="1">
    <source>
        <dbReference type="SAM" id="MobiDB-lite"/>
    </source>
</evidence>
<sequence length="114" mass="12215">ERFKGDHKSDGDTLPGLIPPTSGNPVGVIASSSRCSGCVDDASPPPELPPPKLPPRVKLANKPLAANTVVSNRDRFTDHNSISLNGWLQSSPDIKADASETFVTCRQQHTEDTR</sequence>
<keyword evidence="3" id="KW-1185">Reference proteome</keyword>
<dbReference type="AlphaFoldDB" id="A0AAV2HB39"/>